<reference evidence="1 2" key="1">
    <citation type="journal article" date="2018" name="Proc. Natl. Acad. Sci. U.S.A.">
        <title>Draft genome sequence of Camellia sinensis var. sinensis provides insights into the evolution of the tea genome and tea quality.</title>
        <authorList>
            <person name="Wei C."/>
            <person name="Yang H."/>
            <person name="Wang S."/>
            <person name="Zhao J."/>
            <person name="Liu C."/>
            <person name="Gao L."/>
            <person name="Xia E."/>
            <person name="Lu Y."/>
            <person name="Tai Y."/>
            <person name="She G."/>
            <person name="Sun J."/>
            <person name="Cao H."/>
            <person name="Tong W."/>
            <person name="Gao Q."/>
            <person name="Li Y."/>
            <person name="Deng W."/>
            <person name="Jiang X."/>
            <person name="Wang W."/>
            <person name="Chen Q."/>
            <person name="Zhang S."/>
            <person name="Li H."/>
            <person name="Wu J."/>
            <person name="Wang P."/>
            <person name="Li P."/>
            <person name="Shi C."/>
            <person name="Zheng F."/>
            <person name="Jian J."/>
            <person name="Huang B."/>
            <person name="Shan D."/>
            <person name="Shi M."/>
            <person name="Fang C."/>
            <person name="Yue Y."/>
            <person name="Li F."/>
            <person name="Li D."/>
            <person name="Wei S."/>
            <person name="Han B."/>
            <person name="Jiang C."/>
            <person name="Yin Y."/>
            <person name="Xia T."/>
            <person name="Zhang Z."/>
            <person name="Bennetzen J.L."/>
            <person name="Zhao S."/>
            <person name="Wan X."/>
        </authorList>
    </citation>
    <scope>NUCLEOTIDE SEQUENCE [LARGE SCALE GENOMIC DNA]</scope>
    <source>
        <strain evidence="2">cv. Shuchazao</strain>
        <tissue evidence="1">Leaf</tissue>
    </source>
</reference>
<organism evidence="1 2">
    <name type="scientific">Camellia sinensis var. sinensis</name>
    <name type="common">China tea</name>
    <dbReference type="NCBI Taxonomy" id="542762"/>
    <lineage>
        <taxon>Eukaryota</taxon>
        <taxon>Viridiplantae</taxon>
        <taxon>Streptophyta</taxon>
        <taxon>Embryophyta</taxon>
        <taxon>Tracheophyta</taxon>
        <taxon>Spermatophyta</taxon>
        <taxon>Magnoliopsida</taxon>
        <taxon>eudicotyledons</taxon>
        <taxon>Gunneridae</taxon>
        <taxon>Pentapetalae</taxon>
        <taxon>asterids</taxon>
        <taxon>Ericales</taxon>
        <taxon>Theaceae</taxon>
        <taxon>Camellia</taxon>
    </lineage>
</organism>
<evidence type="ECO:0000313" key="1">
    <source>
        <dbReference type="EMBL" id="THF95076.1"/>
    </source>
</evidence>
<name>A0A4V3WJ04_CAMSN</name>
<proteinExistence type="predicted"/>
<sequence length="205" mass="22756">MKRAHEQGTLVHLSNLDPEYTSGEVEPGQGGPIKENISGLQSSCDGDLVLSCRAMDQMELAAVPDCIETISLTYRIQADTYRESTATDAKFILTSIPPGQGGPIKENISGLQSSCDGDLVLSCRATDQMELAGALLIFSRIGLYWNYIVHVSDSGRYVLGIGRYGREIHSHWYTDEYQTRHSHFSIRTGRYGMYRPIFKTLCSPL</sequence>
<evidence type="ECO:0000313" key="2">
    <source>
        <dbReference type="Proteomes" id="UP000306102"/>
    </source>
</evidence>
<dbReference type="Proteomes" id="UP000306102">
    <property type="component" value="Unassembled WGS sequence"/>
</dbReference>
<dbReference type="AlphaFoldDB" id="A0A4V3WJ04"/>
<gene>
    <name evidence="1" type="ORF">TEA_028963</name>
</gene>
<dbReference type="EMBL" id="SDRB02013371">
    <property type="protein sequence ID" value="THF95076.1"/>
    <property type="molecule type" value="Genomic_DNA"/>
</dbReference>
<accession>A0A4V3WJ04</accession>
<keyword evidence="2" id="KW-1185">Reference proteome</keyword>
<protein>
    <submittedName>
        <fullName evidence="1">Uncharacterized protein</fullName>
    </submittedName>
</protein>
<comment type="caution">
    <text evidence="1">The sequence shown here is derived from an EMBL/GenBank/DDBJ whole genome shotgun (WGS) entry which is preliminary data.</text>
</comment>